<keyword evidence="5" id="KW-0805">Transcription regulation</keyword>
<feature type="compositionally biased region" description="Basic and acidic residues" evidence="8">
    <location>
        <begin position="301"/>
        <end position="312"/>
    </location>
</feature>
<gene>
    <name evidence="10" type="ORF">SCUCBS95973_008573</name>
</gene>
<evidence type="ECO:0000313" key="11">
    <source>
        <dbReference type="Proteomes" id="UP001642405"/>
    </source>
</evidence>
<dbReference type="PROSITE" id="PS51916">
    <property type="entry name" value="DEUBAD"/>
    <property type="match status" value="1"/>
</dbReference>
<dbReference type="EMBL" id="CAWUHB010000073">
    <property type="protein sequence ID" value="CAK7233376.1"/>
    <property type="molecule type" value="Genomic_DNA"/>
</dbReference>
<feature type="compositionally biased region" description="Basic and acidic residues" evidence="8">
    <location>
        <begin position="172"/>
        <end position="190"/>
    </location>
</feature>
<accession>A0ABP0CQJ8</accession>
<feature type="region of interest" description="Disordered" evidence="8">
    <location>
        <begin position="1"/>
        <end position="29"/>
    </location>
</feature>
<feature type="compositionally biased region" description="Basic and acidic residues" evidence="8">
    <location>
        <begin position="19"/>
        <end position="29"/>
    </location>
</feature>
<sequence>MDSSPLSSPPASVMLGGDEGGRESTHDGDEISRFMAEEPDDASEIDLILVSPEASPRQQVTKAFPVQAALPQGAPEVPELAGEAVTVVADTVVVARNTAMQDEPASSLDEGLEPGPGPEPEPEPVARSAFATEVTRATGTSPLRYTNNTFALVPSSSPQEETKVAEATSEDDTTKEGEKNAAKETERRGEMEEDDGKDTAANAPRAKARSRPRSRPQPRQRRSKTSADADAEKNEDIKAAPDPASVPAPAVIMTRSGRRVIPKQHVDEEPSPAKPPPKRTPAKAKTARTAAKATARPVMNDTKEDKAKDKATPKMANGARGARGEPSPSAAVLRRRRQAAARWQTDFVLANTRSPLIHFDLRTLLCQPEAWSALDADEQQDVLALLPPDAGILDAGTDKARPDVASLKNDNNFRHDCARYRSDLAAGFLNKNWLEEAFEAHAMRQEGLFDAYVIEAFESSWGVEVPGVYRKDRKEQKEETEEKEEAPAASRKRSRDVSVKADDNGKDVTGEALQDATRPDGPDKAVTPLEAPAEAPAEALNEDRSPKRQKQETEEREIGVDTGTTESKDEAPVSVPMRGIQQTAPAGDEPAGQQNDKATR</sequence>
<feature type="compositionally biased region" description="Polar residues" evidence="8">
    <location>
        <begin position="1"/>
        <end position="10"/>
    </location>
</feature>
<dbReference type="Proteomes" id="UP001642405">
    <property type="component" value="Unassembled WGS sequence"/>
</dbReference>
<keyword evidence="3" id="KW-0863">Zinc-finger</keyword>
<feature type="compositionally biased region" description="Low complexity" evidence="8">
    <location>
        <begin position="240"/>
        <end position="251"/>
    </location>
</feature>
<keyword evidence="4" id="KW-0862">Zinc</keyword>
<feature type="compositionally biased region" description="Basic residues" evidence="8">
    <location>
        <begin position="276"/>
        <end position="286"/>
    </location>
</feature>
<evidence type="ECO:0000256" key="5">
    <source>
        <dbReference type="ARBA" id="ARBA00023015"/>
    </source>
</evidence>
<keyword evidence="6" id="KW-0804">Transcription</keyword>
<dbReference type="InterPro" id="IPR044867">
    <property type="entry name" value="DEUBAD_dom"/>
</dbReference>
<dbReference type="Pfam" id="PF13919">
    <property type="entry name" value="ASXH"/>
    <property type="match status" value="1"/>
</dbReference>
<organism evidence="10 11">
    <name type="scientific">Sporothrix curviconia</name>
    <dbReference type="NCBI Taxonomy" id="1260050"/>
    <lineage>
        <taxon>Eukaryota</taxon>
        <taxon>Fungi</taxon>
        <taxon>Dikarya</taxon>
        <taxon>Ascomycota</taxon>
        <taxon>Pezizomycotina</taxon>
        <taxon>Sordariomycetes</taxon>
        <taxon>Sordariomycetidae</taxon>
        <taxon>Ophiostomatales</taxon>
        <taxon>Ophiostomataceae</taxon>
        <taxon>Sporothrix</taxon>
    </lineage>
</organism>
<evidence type="ECO:0000256" key="3">
    <source>
        <dbReference type="ARBA" id="ARBA00022771"/>
    </source>
</evidence>
<comment type="caution">
    <text evidence="10">The sequence shown here is derived from an EMBL/GenBank/DDBJ whole genome shotgun (WGS) entry which is preliminary data.</text>
</comment>
<feature type="domain" description="DEUBAD" evidence="9">
    <location>
        <begin position="352"/>
        <end position="466"/>
    </location>
</feature>
<evidence type="ECO:0000256" key="4">
    <source>
        <dbReference type="ARBA" id="ARBA00022833"/>
    </source>
</evidence>
<protein>
    <recommendedName>
        <fullName evidence="9">DEUBAD domain-containing protein</fullName>
    </recommendedName>
</protein>
<feature type="region of interest" description="Disordered" evidence="8">
    <location>
        <begin position="471"/>
        <end position="600"/>
    </location>
</feature>
<evidence type="ECO:0000259" key="9">
    <source>
        <dbReference type="PROSITE" id="PS51916"/>
    </source>
</evidence>
<evidence type="ECO:0000256" key="1">
    <source>
        <dbReference type="ARBA" id="ARBA00004123"/>
    </source>
</evidence>
<feature type="compositionally biased region" description="Basic residues" evidence="8">
    <location>
        <begin position="206"/>
        <end position="224"/>
    </location>
</feature>
<keyword evidence="11" id="KW-1185">Reference proteome</keyword>
<name>A0ABP0CQJ8_9PEZI</name>
<evidence type="ECO:0000256" key="6">
    <source>
        <dbReference type="ARBA" id="ARBA00023163"/>
    </source>
</evidence>
<proteinExistence type="predicted"/>
<evidence type="ECO:0000256" key="8">
    <source>
        <dbReference type="SAM" id="MobiDB-lite"/>
    </source>
</evidence>
<feature type="compositionally biased region" description="Basic and acidic residues" evidence="8">
    <location>
        <begin position="541"/>
        <end position="559"/>
    </location>
</feature>
<evidence type="ECO:0000313" key="10">
    <source>
        <dbReference type="EMBL" id="CAK7233376.1"/>
    </source>
</evidence>
<comment type="subcellular location">
    <subcellularLocation>
        <location evidence="1">Nucleus</location>
    </subcellularLocation>
</comment>
<feature type="compositionally biased region" description="Basic and acidic residues" evidence="8">
    <location>
        <begin position="225"/>
        <end position="239"/>
    </location>
</feature>
<dbReference type="InterPro" id="IPR028020">
    <property type="entry name" value="ASX_DEUBAD_dom"/>
</dbReference>
<feature type="compositionally biased region" description="Low complexity" evidence="8">
    <location>
        <begin position="528"/>
        <end position="539"/>
    </location>
</feature>
<feature type="region of interest" description="Disordered" evidence="8">
    <location>
        <begin position="98"/>
        <end position="330"/>
    </location>
</feature>
<feature type="compositionally biased region" description="Basic and acidic residues" evidence="8">
    <location>
        <begin position="495"/>
        <end position="509"/>
    </location>
</feature>
<feature type="compositionally biased region" description="Low complexity" evidence="8">
    <location>
        <begin position="287"/>
        <end position="297"/>
    </location>
</feature>
<feature type="compositionally biased region" description="Polar residues" evidence="8">
    <location>
        <begin position="135"/>
        <end position="159"/>
    </location>
</feature>
<evidence type="ECO:0000256" key="7">
    <source>
        <dbReference type="ARBA" id="ARBA00023242"/>
    </source>
</evidence>
<keyword evidence="7" id="KW-0539">Nucleus</keyword>
<reference evidence="10 11" key="1">
    <citation type="submission" date="2024-01" db="EMBL/GenBank/DDBJ databases">
        <authorList>
            <person name="Allen C."/>
            <person name="Tagirdzhanova G."/>
        </authorList>
    </citation>
    <scope>NUCLEOTIDE SEQUENCE [LARGE SCALE GENOMIC DNA]</scope>
</reference>
<evidence type="ECO:0000256" key="2">
    <source>
        <dbReference type="ARBA" id="ARBA00022723"/>
    </source>
</evidence>
<keyword evidence="2" id="KW-0479">Metal-binding</keyword>